<evidence type="ECO:0000313" key="2">
    <source>
        <dbReference type="Proteomes" id="UP000759529"/>
    </source>
</evidence>
<gene>
    <name evidence="1" type="ORF">H9X54_011460</name>
</gene>
<comment type="caution">
    <text evidence="1">The sequence shown here is derived from an EMBL/GenBank/DDBJ whole genome shotgun (WGS) entry which is preliminary data.</text>
</comment>
<organism evidence="1 2">
    <name type="scientific">Flavobacterium macrobrachii</name>
    <dbReference type="NCBI Taxonomy" id="591204"/>
    <lineage>
        <taxon>Bacteria</taxon>
        <taxon>Pseudomonadati</taxon>
        <taxon>Bacteroidota</taxon>
        <taxon>Flavobacteriia</taxon>
        <taxon>Flavobacteriales</taxon>
        <taxon>Flavobacteriaceae</taxon>
        <taxon>Flavobacterium</taxon>
    </lineage>
</organism>
<keyword evidence="2" id="KW-1185">Reference proteome</keyword>
<dbReference type="Proteomes" id="UP000759529">
    <property type="component" value="Unassembled WGS sequence"/>
</dbReference>
<accession>A0ABS2CY75</accession>
<evidence type="ECO:0000313" key="1">
    <source>
        <dbReference type="EMBL" id="MBM6499913.1"/>
    </source>
</evidence>
<name>A0ABS2CY75_9FLAO</name>
<protein>
    <submittedName>
        <fullName evidence="1">Uncharacterized protein</fullName>
    </submittedName>
</protein>
<dbReference type="EMBL" id="JACSOD020000493">
    <property type="protein sequence ID" value="MBM6499913.1"/>
    <property type="molecule type" value="Genomic_DNA"/>
</dbReference>
<reference evidence="1 2" key="1">
    <citation type="submission" date="2021-02" db="EMBL/GenBank/DDBJ databases">
        <authorList>
            <person name="Jung H.S."/>
            <person name="Chun B.H."/>
            <person name="Jeon C.O."/>
        </authorList>
    </citation>
    <scope>NUCLEOTIDE SEQUENCE [LARGE SCALE GENOMIC DNA]</scope>
    <source>
        <strain evidence="1 2">LMG 25203</strain>
    </source>
</reference>
<sequence length="115" mass="13533">MGIFNNHDKKVIEALCKKSEDISNDISKEIHEFLDDLKEEYDQNKVVISEFNTFVSELSKKLSPEDVEKLNSFSTRLYKVKRCAKKGVEAMRELARDQKKATQETIREYQEYLHT</sequence>
<proteinExistence type="predicted"/>
<dbReference type="RefSeq" id="WP_187656346.1">
    <property type="nucleotide sequence ID" value="NZ_JACSOD020000493.1"/>
</dbReference>